<dbReference type="EMBL" id="ML145101">
    <property type="protein sequence ID" value="TBU60908.1"/>
    <property type="molecule type" value="Genomic_DNA"/>
</dbReference>
<evidence type="ECO:0000313" key="1">
    <source>
        <dbReference type="EMBL" id="TBU60908.1"/>
    </source>
</evidence>
<accession>A0A4V2K8Q7</accession>
<dbReference type="Proteomes" id="UP000292082">
    <property type="component" value="Unassembled WGS sequence"/>
</dbReference>
<dbReference type="AlphaFoldDB" id="A0A4V2K8Q7"/>
<evidence type="ECO:0000313" key="2">
    <source>
        <dbReference type="Proteomes" id="UP000292082"/>
    </source>
</evidence>
<proteinExistence type="predicted"/>
<reference evidence="1 2" key="1">
    <citation type="submission" date="2019-01" db="EMBL/GenBank/DDBJ databases">
        <title>Draft genome sequences of three monokaryotic isolates of the white-rot basidiomycete fungus Dichomitus squalens.</title>
        <authorList>
            <consortium name="DOE Joint Genome Institute"/>
            <person name="Lopez S.C."/>
            <person name="Andreopoulos B."/>
            <person name="Pangilinan J."/>
            <person name="Lipzen A."/>
            <person name="Riley R."/>
            <person name="Ahrendt S."/>
            <person name="Ng V."/>
            <person name="Barry K."/>
            <person name="Daum C."/>
            <person name="Grigoriev I.V."/>
            <person name="Hilden K.S."/>
            <person name="Makela M.R."/>
            <person name="de Vries R.P."/>
        </authorList>
    </citation>
    <scope>NUCLEOTIDE SEQUENCE [LARGE SCALE GENOMIC DNA]</scope>
    <source>
        <strain evidence="1 2">CBS 464.89</strain>
    </source>
</reference>
<name>A0A4V2K8Q7_9APHY</name>
<organism evidence="1 2">
    <name type="scientific">Dichomitus squalens</name>
    <dbReference type="NCBI Taxonomy" id="114155"/>
    <lineage>
        <taxon>Eukaryota</taxon>
        <taxon>Fungi</taxon>
        <taxon>Dikarya</taxon>
        <taxon>Basidiomycota</taxon>
        <taxon>Agaricomycotina</taxon>
        <taxon>Agaricomycetes</taxon>
        <taxon>Polyporales</taxon>
        <taxon>Polyporaceae</taxon>
        <taxon>Dichomitus</taxon>
    </lineage>
</organism>
<gene>
    <name evidence="1" type="ORF">BD310DRAFT_251326</name>
</gene>
<keyword evidence="2" id="KW-1185">Reference proteome</keyword>
<protein>
    <submittedName>
        <fullName evidence="1">Uncharacterized protein</fullName>
    </submittedName>
</protein>
<sequence length="141" mass="15558">MRAALALSMLIQTCQIAYQDRLSSSRPYATSNSGLYPCVNIGHPHLQHAFQAPGPSHNALLNTDFALHHGVLCPVRWEALRSSSTSEASTVVLSSLASHTLRDRAAEPFPLQALYTSRREQPSLAIDSHCRRRRRGANANR</sequence>